<accession>A0A402ATP0</accession>
<dbReference type="RefSeq" id="WP_126555355.1">
    <property type="nucleotide sequence ID" value="NZ_BIFS01000002.1"/>
</dbReference>
<gene>
    <name evidence="2" type="ORF">KDK_62810</name>
</gene>
<dbReference type="Gene3D" id="3.90.25.10">
    <property type="entry name" value="UDP-galactose 4-epimerase, domain 1"/>
    <property type="match status" value="1"/>
</dbReference>
<keyword evidence="3" id="KW-1185">Reference proteome</keyword>
<comment type="caution">
    <text evidence="2">The sequence shown here is derived from an EMBL/GenBank/DDBJ whole genome shotgun (WGS) entry which is preliminary data.</text>
</comment>
<proteinExistence type="predicted"/>
<dbReference type="InterPro" id="IPR036291">
    <property type="entry name" value="NAD(P)-bd_dom_sf"/>
</dbReference>
<dbReference type="Pfam" id="PF05368">
    <property type="entry name" value="NmrA"/>
    <property type="match status" value="1"/>
</dbReference>
<dbReference type="AlphaFoldDB" id="A0A402ATP0"/>
<organism evidence="2 3">
    <name type="scientific">Dictyobacter kobayashii</name>
    <dbReference type="NCBI Taxonomy" id="2014872"/>
    <lineage>
        <taxon>Bacteria</taxon>
        <taxon>Bacillati</taxon>
        <taxon>Chloroflexota</taxon>
        <taxon>Ktedonobacteria</taxon>
        <taxon>Ktedonobacterales</taxon>
        <taxon>Dictyobacteraceae</taxon>
        <taxon>Dictyobacter</taxon>
    </lineage>
</organism>
<name>A0A402ATP0_9CHLR</name>
<dbReference type="Proteomes" id="UP000287188">
    <property type="component" value="Unassembled WGS sequence"/>
</dbReference>
<dbReference type="PANTHER" id="PTHR43162:SF1">
    <property type="entry name" value="PRESTALK A DIFFERENTIATION PROTEIN A"/>
    <property type="match status" value="1"/>
</dbReference>
<sequence>MFVITGPTGNVGSEVVSQLLQHDPIPPFRTASRNPAAIQAKFGSAIESVRFDFADPSSWSATLKDIQILFLVSAQGSSNAARTQTIPFIDAAIKAGCQHIIFLSVPVGGTLKLVPHYTIERYLETCGITYTILRPSYFMQNFIRKDPTHGVDIATRGEIFIPAGKGRMPLIDTCDIAGVVIKILAQPAAHKNQAYDLTGPQALNFFEVAEIFTEVLQTPIRYSHPSLPRFWWRMRQRRVSLFLIIFMSIEYTATRLHQGEEQTEKLQQILGHPGTSLAQFIQNNRQRWQTQSWV</sequence>
<dbReference type="OrthoDB" id="154676at2"/>
<reference evidence="3" key="1">
    <citation type="submission" date="2018-12" db="EMBL/GenBank/DDBJ databases">
        <title>Tengunoibacter tsumagoiensis gen. nov., sp. nov., Dictyobacter kobayashii sp. nov., D. alpinus sp. nov., and D. joshuensis sp. nov. and description of Dictyobacteraceae fam. nov. within the order Ktedonobacterales isolated from Tengu-no-mugimeshi.</title>
        <authorList>
            <person name="Wang C.M."/>
            <person name="Zheng Y."/>
            <person name="Sakai Y."/>
            <person name="Toyoda A."/>
            <person name="Minakuchi Y."/>
            <person name="Abe K."/>
            <person name="Yokota A."/>
            <person name="Yabe S."/>
        </authorList>
    </citation>
    <scope>NUCLEOTIDE SEQUENCE [LARGE SCALE GENOMIC DNA]</scope>
    <source>
        <strain evidence="3">Uno11</strain>
    </source>
</reference>
<evidence type="ECO:0000259" key="1">
    <source>
        <dbReference type="Pfam" id="PF05368"/>
    </source>
</evidence>
<dbReference type="EMBL" id="BIFS01000002">
    <property type="protein sequence ID" value="GCE22481.1"/>
    <property type="molecule type" value="Genomic_DNA"/>
</dbReference>
<dbReference type="Gene3D" id="3.40.50.720">
    <property type="entry name" value="NAD(P)-binding Rossmann-like Domain"/>
    <property type="match status" value="1"/>
</dbReference>
<evidence type="ECO:0000313" key="3">
    <source>
        <dbReference type="Proteomes" id="UP000287188"/>
    </source>
</evidence>
<dbReference type="PANTHER" id="PTHR43162">
    <property type="match status" value="1"/>
</dbReference>
<dbReference type="InterPro" id="IPR051604">
    <property type="entry name" value="Ergot_Alk_Oxidoreductase"/>
</dbReference>
<dbReference type="InterPro" id="IPR008030">
    <property type="entry name" value="NmrA-like"/>
</dbReference>
<dbReference type="SUPFAM" id="SSF51735">
    <property type="entry name" value="NAD(P)-binding Rossmann-fold domains"/>
    <property type="match status" value="1"/>
</dbReference>
<protein>
    <submittedName>
        <fullName evidence="2">Oxidoreductase</fullName>
    </submittedName>
</protein>
<evidence type="ECO:0000313" key="2">
    <source>
        <dbReference type="EMBL" id="GCE22481.1"/>
    </source>
</evidence>
<feature type="domain" description="NmrA-like" evidence="1">
    <location>
        <begin position="3"/>
        <end position="224"/>
    </location>
</feature>